<evidence type="ECO:0000256" key="2">
    <source>
        <dbReference type="ARBA" id="ARBA00022448"/>
    </source>
</evidence>
<evidence type="ECO:0000259" key="6">
    <source>
        <dbReference type="Pfam" id="PF12849"/>
    </source>
</evidence>
<dbReference type="PANTHER" id="PTHR30570">
    <property type="entry name" value="PERIPLASMIC PHOSPHATE BINDING COMPONENT OF PHOSPHATE ABC TRANSPORTER"/>
    <property type="match status" value="1"/>
</dbReference>
<dbReference type="EMBL" id="MELI01000030">
    <property type="protein sequence ID" value="OFW34825.1"/>
    <property type="molecule type" value="Genomic_DNA"/>
</dbReference>
<dbReference type="SUPFAM" id="SSF53850">
    <property type="entry name" value="Periplasmic binding protein-like II"/>
    <property type="match status" value="1"/>
</dbReference>
<keyword evidence="3" id="KW-0732">Signal</keyword>
<keyword evidence="5" id="KW-1133">Transmembrane helix</keyword>
<comment type="similarity">
    <text evidence="1 4">Belongs to the PstS family.</text>
</comment>
<keyword evidence="5" id="KW-0472">Membrane</keyword>
<evidence type="ECO:0000256" key="5">
    <source>
        <dbReference type="SAM" id="Phobius"/>
    </source>
</evidence>
<evidence type="ECO:0000256" key="1">
    <source>
        <dbReference type="ARBA" id="ARBA00008725"/>
    </source>
</evidence>
<organism evidence="7 8">
    <name type="scientific">Candidatus Aquicultor primus</name>
    <dbReference type="NCBI Taxonomy" id="1797195"/>
    <lineage>
        <taxon>Bacteria</taxon>
        <taxon>Bacillati</taxon>
        <taxon>Actinomycetota</taxon>
        <taxon>Candidatus Aquicultoria</taxon>
        <taxon>Candidatus Aquicultorales</taxon>
        <taxon>Candidatus Aquicultoraceae</taxon>
        <taxon>Candidatus Aquicultor</taxon>
    </lineage>
</organism>
<evidence type="ECO:0000256" key="3">
    <source>
        <dbReference type="ARBA" id="ARBA00022729"/>
    </source>
</evidence>
<comment type="caution">
    <text evidence="7">The sequence shown here is derived from an EMBL/GenBank/DDBJ whole genome shotgun (WGS) entry which is preliminary data.</text>
</comment>
<dbReference type="Gene3D" id="3.40.190.10">
    <property type="entry name" value="Periplasmic binding protein-like II"/>
    <property type="match status" value="2"/>
</dbReference>
<dbReference type="GO" id="GO:0042301">
    <property type="term" value="F:phosphate ion binding"/>
    <property type="evidence" value="ECO:0007669"/>
    <property type="project" value="UniProtKB-UniRule"/>
</dbReference>
<dbReference type="InterPro" id="IPR050811">
    <property type="entry name" value="Phosphate_ABC_transporter"/>
</dbReference>
<dbReference type="CDD" id="cd13654">
    <property type="entry name" value="PBP2_phosphate_like_2"/>
    <property type="match status" value="1"/>
</dbReference>
<feature type="transmembrane region" description="Helical" evidence="5">
    <location>
        <begin position="12"/>
        <end position="34"/>
    </location>
</feature>
<dbReference type="InterPro" id="IPR024370">
    <property type="entry name" value="PBP_domain"/>
</dbReference>
<reference evidence="7 8" key="1">
    <citation type="journal article" date="2016" name="Nat. Commun.">
        <title>Thousands of microbial genomes shed light on interconnected biogeochemical processes in an aquifer system.</title>
        <authorList>
            <person name="Anantharaman K."/>
            <person name="Brown C.T."/>
            <person name="Hug L.A."/>
            <person name="Sharon I."/>
            <person name="Castelle C.J."/>
            <person name="Probst A.J."/>
            <person name="Thomas B.C."/>
            <person name="Singh A."/>
            <person name="Wilkins M.J."/>
            <person name="Karaoz U."/>
            <person name="Brodie E.L."/>
            <person name="Williams K.H."/>
            <person name="Hubbard S.S."/>
            <person name="Banfield J.F."/>
        </authorList>
    </citation>
    <scope>NUCLEOTIDE SEQUENCE [LARGE SCALE GENOMIC DNA]</scope>
</reference>
<gene>
    <name evidence="7" type="ORF">A2074_02895</name>
</gene>
<name>A0A1F2UUI6_9ACTN</name>
<keyword evidence="5" id="KW-0812">Transmembrane</keyword>
<dbReference type="GO" id="GO:0006817">
    <property type="term" value="P:phosphate ion transport"/>
    <property type="evidence" value="ECO:0007669"/>
    <property type="project" value="UniProtKB-UniRule"/>
</dbReference>
<accession>A0A1F2UUI6</accession>
<evidence type="ECO:0000313" key="7">
    <source>
        <dbReference type="EMBL" id="OFW34825.1"/>
    </source>
</evidence>
<evidence type="ECO:0000256" key="4">
    <source>
        <dbReference type="RuleBase" id="RU367119"/>
    </source>
</evidence>
<comment type="function">
    <text evidence="4">Involved in the system for phosphate transport across the cytoplasmic membrane.</text>
</comment>
<keyword evidence="4" id="KW-0592">Phosphate transport</keyword>
<dbReference type="NCBIfam" id="TIGR02136">
    <property type="entry name" value="ptsS_2"/>
    <property type="match status" value="1"/>
</dbReference>
<dbReference type="PROSITE" id="PS51257">
    <property type="entry name" value="PROKAR_LIPOPROTEIN"/>
    <property type="match status" value="1"/>
</dbReference>
<evidence type="ECO:0000313" key="8">
    <source>
        <dbReference type="Proteomes" id="UP000178086"/>
    </source>
</evidence>
<dbReference type="AlphaFoldDB" id="A0A1F2UUI6"/>
<feature type="domain" description="PBP" evidence="6">
    <location>
        <begin position="39"/>
        <end position="291"/>
    </location>
</feature>
<dbReference type="PANTHER" id="PTHR30570:SF1">
    <property type="entry name" value="PHOSPHATE-BINDING PROTEIN PSTS"/>
    <property type="match status" value="1"/>
</dbReference>
<dbReference type="Pfam" id="PF12849">
    <property type="entry name" value="PBP_like_2"/>
    <property type="match status" value="1"/>
</dbReference>
<proteinExistence type="inferred from homology"/>
<dbReference type="FunFam" id="3.40.190.10:FF:000055">
    <property type="entry name" value="Phosphate ABC transporter, phosphate-binding protein"/>
    <property type="match status" value="1"/>
</dbReference>
<sequence>MRLFSRISQKNALYAVISLMLILALAVVGCSSGGNTSGGEDQLSGTIKIDGSSTVAPISEAVAEEFMAANPGIQVTVGTSGTGGGFKKFTVGEIDISDASRHIKDEEKEAAEKNGIEYIEIPIAYDGISIVVNHNNDWAKSMTVEELNKIWAPDSKVTTWKDVRADWPDEKLVLYGPGTDSGTFDYFTDAINGEEGASRTDYTASEDDNVLVQGVAGDKGSLGYFGYAYYVENTSKIKSLGIDGGNGVVEPTDSTIKDGTYKPLARQIFIYVNKKALERPEVKEFLKFFFTEGKALVAEVGYAPLNDAEYEKHLKLLE</sequence>
<dbReference type="InterPro" id="IPR011862">
    <property type="entry name" value="Phos-bd"/>
</dbReference>
<keyword evidence="2 4" id="KW-0813">Transport</keyword>
<protein>
    <recommendedName>
        <fullName evidence="4">Phosphate-binding protein</fullName>
    </recommendedName>
</protein>
<dbReference type="Proteomes" id="UP000178086">
    <property type="component" value="Unassembled WGS sequence"/>
</dbReference>